<evidence type="ECO:0000313" key="1">
    <source>
        <dbReference type="EMBL" id="KAK4003719.1"/>
    </source>
</evidence>
<reference evidence="1 2" key="1">
    <citation type="journal article" date="2023" name="Nucleic Acids Res.">
        <title>The hologenome of Daphnia magna reveals possible DNA methylation and microbiome-mediated evolution of the host genome.</title>
        <authorList>
            <person name="Chaturvedi A."/>
            <person name="Li X."/>
            <person name="Dhandapani V."/>
            <person name="Marshall H."/>
            <person name="Kissane S."/>
            <person name="Cuenca-Cambronero M."/>
            <person name="Asole G."/>
            <person name="Calvet F."/>
            <person name="Ruiz-Romero M."/>
            <person name="Marangio P."/>
            <person name="Guigo R."/>
            <person name="Rago D."/>
            <person name="Mirbahai L."/>
            <person name="Eastwood N."/>
            <person name="Colbourne J.K."/>
            <person name="Zhou J."/>
            <person name="Mallon E."/>
            <person name="Orsini L."/>
        </authorList>
    </citation>
    <scope>NUCLEOTIDE SEQUENCE [LARGE SCALE GENOMIC DNA]</scope>
    <source>
        <strain evidence="1">LRV0_1</strain>
    </source>
</reference>
<protein>
    <submittedName>
        <fullName evidence="1">Uncharacterized protein</fullName>
    </submittedName>
</protein>
<proteinExistence type="predicted"/>
<comment type="caution">
    <text evidence="1">The sequence shown here is derived from an EMBL/GenBank/DDBJ whole genome shotgun (WGS) entry which is preliminary data.</text>
</comment>
<accession>A0ABQ9YSW3</accession>
<keyword evidence="2" id="KW-1185">Reference proteome</keyword>
<organism evidence="1 2">
    <name type="scientific">Daphnia magna</name>
    <dbReference type="NCBI Taxonomy" id="35525"/>
    <lineage>
        <taxon>Eukaryota</taxon>
        <taxon>Metazoa</taxon>
        <taxon>Ecdysozoa</taxon>
        <taxon>Arthropoda</taxon>
        <taxon>Crustacea</taxon>
        <taxon>Branchiopoda</taxon>
        <taxon>Diplostraca</taxon>
        <taxon>Cladocera</taxon>
        <taxon>Anomopoda</taxon>
        <taxon>Daphniidae</taxon>
        <taxon>Daphnia</taxon>
    </lineage>
</organism>
<evidence type="ECO:0000313" key="2">
    <source>
        <dbReference type="Proteomes" id="UP001234178"/>
    </source>
</evidence>
<gene>
    <name evidence="1" type="ORF">OUZ56_005474</name>
</gene>
<dbReference type="EMBL" id="JAOYFB010000001">
    <property type="protein sequence ID" value="KAK4003719.1"/>
    <property type="molecule type" value="Genomic_DNA"/>
</dbReference>
<sequence>MKEWERNCFCVEESFYCIHGQNYKSLGNSGLISGSKVTVKDSTDYFIPEDKLNPSSMKETIESSKDQHQLFWIKDYIGMLCQVEGFPPQYCM</sequence>
<name>A0ABQ9YSW3_9CRUS</name>
<dbReference type="Proteomes" id="UP001234178">
    <property type="component" value="Unassembled WGS sequence"/>
</dbReference>